<feature type="domain" description="Multidrug resistance protein MdtA-like barrel-sandwich hybrid" evidence="5">
    <location>
        <begin position="81"/>
        <end position="234"/>
    </location>
</feature>
<evidence type="ECO:0000313" key="8">
    <source>
        <dbReference type="EMBL" id="ADI87701.1"/>
    </source>
</evidence>
<dbReference type="InterPro" id="IPR058637">
    <property type="entry name" value="YknX-like_C"/>
</dbReference>
<dbReference type="AlphaFoldDB" id="D9MP12"/>
<dbReference type="NCBIfam" id="TIGR01730">
    <property type="entry name" value="RND_mfp"/>
    <property type="match status" value="1"/>
</dbReference>
<feature type="coiled-coil region" evidence="2">
    <location>
        <begin position="129"/>
        <end position="156"/>
    </location>
</feature>
<evidence type="ECO:0000256" key="2">
    <source>
        <dbReference type="SAM" id="Coils"/>
    </source>
</evidence>
<dbReference type="InterPro" id="IPR006143">
    <property type="entry name" value="RND_pump_MFP"/>
</dbReference>
<keyword evidence="3" id="KW-0812">Transmembrane</keyword>
<dbReference type="Gene3D" id="1.10.287.470">
    <property type="entry name" value="Helix hairpin bin"/>
    <property type="match status" value="1"/>
</dbReference>
<dbReference type="InterPro" id="IPR058625">
    <property type="entry name" value="MdtA-like_BSH"/>
</dbReference>
<proteinExistence type="inferred from homology"/>
<dbReference type="InterPro" id="IPR058624">
    <property type="entry name" value="MdtA-like_HH"/>
</dbReference>
<evidence type="ECO:0000259" key="4">
    <source>
        <dbReference type="Pfam" id="PF25876"/>
    </source>
</evidence>
<dbReference type="PANTHER" id="PTHR30469">
    <property type="entry name" value="MULTIDRUG RESISTANCE PROTEIN MDTA"/>
    <property type="match status" value="1"/>
</dbReference>
<dbReference type="Pfam" id="PF25954">
    <property type="entry name" value="Beta-barrel_RND_2"/>
    <property type="match status" value="1"/>
</dbReference>
<accession>D9MP12</accession>
<dbReference type="Gene3D" id="2.40.30.170">
    <property type="match status" value="1"/>
</dbReference>
<evidence type="ECO:0000259" key="5">
    <source>
        <dbReference type="Pfam" id="PF25917"/>
    </source>
</evidence>
<dbReference type="Pfam" id="PF25989">
    <property type="entry name" value="YknX_C"/>
    <property type="match status" value="1"/>
</dbReference>
<keyword evidence="3" id="KW-0472">Membrane</keyword>
<dbReference type="SUPFAM" id="SSF111369">
    <property type="entry name" value="HlyD-like secretion proteins"/>
    <property type="match status" value="1"/>
</dbReference>
<protein>
    <submittedName>
        <fullName evidence="8">AcrA/AcrE family multidrug efflux protein-like protein</fullName>
    </submittedName>
</protein>
<keyword evidence="3" id="KW-1133">Transmembrane helix</keyword>
<keyword evidence="2" id="KW-0175">Coiled coil</keyword>
<comment type="similarity">
    <text evidence="1">Belongs to the membrane fusion protein (MFP) (TC 8.A.1) family.</text>
</comment>
<feature type="domain" description="YknX-like C-terminal permuted SH3-like" evidence="7">
    <location>
        <begin position="337"/>
        <end position="401"/>
    </location>
</feature>
<evidence type="ECO:0000256" key="1">
    <source>
        <dbReference type="ARBA" id="ARBA00009477"/>
    </source>
</evidence>
<gene>
    <name evidence="8" type="ORF">LW2_0260</name>
</gene>
<feature type="domain" description="Multidrug resistance protein MdtA-like alpha-helical hairpin" evidence="4">
    <location>
        <begin position="129"/>
        <end position="205"/>
    </location>
</feature>
<dbReference type="Gene3D" id="2.40.50.100">
    <property type="match status" value="1"/>
</dbReference>
<dbReference type="Pfam" id="PF25917">
    <property type="entry name" value="BSH_RND"/>
    <property type="match status" value="1"/>
</dbReference>
<evidence type="ECO:0000256" key="3">
    <source>
        <dbReference type="SAM" id="Phobius"/>
    </source>
</evidence>
<reference evidence="8" key="1">
    <citation type="journal article" date="2011" name="Appl. Environ. Microbiol.">
        <title>Metagenomic analysis reveals unexpected subgenomic diversity of magnetotactic bacteria within the phylum Nitrospirae.</title>
        <authorList>
            <person name="Lin W."/>
            <person name="Jogler C."/>
            <person name="Schuler D."/>
            <person name="Pan Y."/>
        </authorList>
    </citation>
    <scope>NUCLEOTIDE SEQUENCE</scope>
</reference>
<organism evidence="8">
    <name type="scientific">uncultured Nitrospirae bacterium MY2-3C</name>
    <dbReference type="NCBI Taxonomy" id="798577"/>
    <lineage>
        <taxon>Bacteria</taxon>
        <taxon>Pseudomonadati</taxon>
        <taxon>Nitrospirota</taxon>
        <taxon>environmental samples</taxon>
    </lineage>
</organism>
<dbReference type="GO" id="GO:1990281">
    <property type="term" value="C:efflux pump complex"/>
    <property type="evidence" value="ECO:0007669"/>
    <property type="project" value="TreeGrafter"/>
</dbReference>
<dbReference type="Pfam" id="PF25876">
    <property type="entry name" value="HH_MFP_RND"/>
    <property type="match status" value="1"/>
</dbReference>
<name>D9MP12_9BACT</name>
<evidence type="ECO:0000259" key="7">
    <source>
        <dbReference type="Pfam" id="PF25989"/>
    </source>
</evidence>
<dbReference type="Gene3D" id="2.40.420.20">
    <property type="match status" value="1"/>
</dbReference>
<dbReference type="PANTHER" id="PTHR30469:SF38">
    <property type="entry name" value="HLYD FAMILY SECRETION PROTEIN"/>
    <property type="match status" value="1"/>
</dbReference>
<dbReference type="FunFam" id="2.40.30.170:FF:000010">
    <property type="entry name" value="Efflux RND transporter periplasmic adaptor subunit"/>
    <property type="match status" value="1"/>
</dbReference>
<evidence type="ECO:0000259" key="6">
    <source>
        <dbReference type="Pfam" id="PF25954"/>
    </source>
</evidence>
<dbReference type="InterPro" id="IPR058792">
    <property type="entry name" value="Beta-barrel_RND_2"/>
</dbReference>
<feature type="transmembrane region" description="Helical" evidence="3">
    <location>
        <begin position="28"/>
        <end position="46"/>
    </location>
</feature>
<dbReference type="EMBL" id="HM454280">
    <property type="protein sequence ID" value="ADI87701.1"/>
    <property type="molecule type" value="Genomic_DNA"/>
</dbReference>
<dbReference type="GO" id="GO:0015562">
    <property type="term" value="F:efflux transmembrane transporter activity"/>
    <property type="evidence" value="ECO:0007669"/>
    <property type="project" value="TreeGrafter"/>
</dbReference>
<sequence>MKYMAELEIKDLKIDKTAFVRRGRYRRVVVALILILAAGGIVGHYLKERSVARVEVALVALMYPSEAVTQLNASGYVTAQRKASVASKITGRIIDIRVEEGSRIKKGQVLAHLEAEDALMAREQTVANLQVARDELGQVSAQLEEAEANFRRYKKLLESQYISQSQYDDALMQYKRTLASEQAARAKIKAAEAALAAATVNLDYAVIRAPFDGVVLTKNADIGDIVTPLGATANVKAAVVTIADLSTLAVEVDVSESNIGKVNVGQPCELVLDALPDRRFGGHVHMIVPTADRTKGAITVKVNFDEHDQRVLPDMSAKVAFLSRAVTQEDKHPRTVLSTTAVLNRDGRQIVFVIRDNVVVETPIKTGEMFGDRVEVLDGLRVGDRVVARELARLRDGQQIRLKEK</sequence>
<feature type="domain" description="CusB-like beta-barrel" evidence="6">
    <location>
        <begin position="250"/>
        <end position="322"/>
    </location>
</feature>